<gene>
    <name evidence="1" type="primary">ABSGL_01004.1 scaffold 1160</name>
</gene>
<dbReference type="AlphaFoldDB" id="A0A163IVZ8"/>
<reference evidence="1" key="1">
    <citation type="submission" date="2016-04" db="EMBL/GenBank/DDBJ databases">
        <authorList>
            <person name="Evans L.H."/>
            <person name="Alamgir A."/>
            <person name="Owens N."/>
            <person name="Weber N.D."/>
            <person name="Virtaneva K."/>
            <person name="Barbian K."/>
            <person name="Babar A."/>
            <person name="Rosenke K."/>
        </authorList>
    </citation>
    <scope>NUCLEOTIDE SEQUENCE [LARGE SCALE GENOMIC DNA]</scope>
    <source>
        <strain evidence="1">CBS 101.48</strain>
    </source>
</reference>
<accession>A0A163IVZ8</accession>
<organism evidence="1">
    <name type="scientific">Absidia glauca</name>
    <name type="common">Pin mould</name>
    <dbReference type="NCBI Taxonomy" id="4829"/>
    <lineage>
        <taxon>Eukaryota</taxon>
        <taxon>Fungi</taxon>
        <taxon>Fungi incertae sedis</taxon>
        <taxon>Mucoromycota</taxon>
        <taxon>Mucoromycotina</taxon>
        <taxon>Mucoromycetes</taxon>
        <taxon>Mucorales</taxon>
        <taxon>Cunninghamellaceae</taxon>
        <taxon>Absidia</taxon>
    </lineage>
</organism>
<evidence type="ECO:0000313" key="2">
    <source>
        <dbReference type="Proteomes" id="UP000078561"/>
    </source>
</evidence>
<name>A0A163IVZ8_ABSGL</name>
<dbReference type="EMBL" id="LT550462">
    <property type="protein sequence ID" value="SAL95663.1"/>
    <property type="molecule type" value="Genomic_DNA"/>
</dbReference>
<protein>
    <submittedName>
        <fullName evidence="1">Uncharacterized protein</fullName>
    </submittedName>
</protein>
<dbReference type="InParanoid" id="A0A163IVZ8"/>
<keyword evidence="2" id="KW-1185">Reference proteome</keyword>
<proteinExistence type="predicted"/>
<dbReference type="Proteomes" id="UP000078561">
    <property type="component" value="Unassembled WGS sequence"/>
</dbReference>
<sequence>MSAGTEAGFEMRSSEVYVGTAPLKLFTVVPDLTGNILKSVAMVPNLTGATSTSVAMVPNLAGVTYRVWEGGGQYSGPPHC</sequence>
<evidence type="ECO:0000313" key="1">
    <source>
        <dbReference type="EMBL" id="SAL95663.1"/>
    </source>
</evidence>